<keyword evidence="2" id="KW-1185">Reference proteome</keyword>
<organism evidence="1 2">
    <name type="scientific">Sphaerisporangium melleum</name>
    <dbReference type="NCBI Taxonomy" id="321316"/>
    <lineage>
        <taxon>Bacteria</taxon>
        <taxon>Bacillati</taxon>
        <taxon>Actinomycetota</taxon>
        <taxon>Actinomycetes</taxon>
        <taxon>Streptosporangiales</taxon>
        <taxon>Streptosporangiaceae</taxon>
        <taxon>Sphaerisporangium</taxon>
    </lineage>
</organism>
<reference evidence="1" key="2">
    <citation type="submission" date="2020-09" db="EMBL/GenBank/DDBJ databases">
        <authorList>
            <person name="Sun Q."/>
            <person name="Ohkuma M."/>
        </authorList>
    </citation>
    <scope>NUCLEOTIDE SEQUENCE</scope>
    <source>
        <strain evidence="1">JCM 13064</strain>
    </source>
</reference>
<evidence type="ECO:0000313" key="1">
    <source>
        <dbReference type="EMBL" id="GGK91523.1"/>
    </source>
</evidence>
<dbReference type="EMBL" id="BMNT01000020">
    <property type="protein sequence ID" value="GGK91523.1"/>
    <property type="molecule type" value="Genomic_DNA"/>
</dbReference>
<dbReference type="AlphaFoldDB" id="A0A917R663"/>
<accession>A0A917R663</accession>
<sequence length="124" mass="13131">MTIRHAAIVQATSPLTTARLARSRAAVTRCETGLTRTKAASQPGSVSTGTNAFDRNVNGNKIIMEMPCTAWALRAIVPTQVNTHASDQPVKIASRIAASTPPGPPSGRYPMIRPMVKVRVAAIV</sequence>
<gene>
    <name evidence="1" type="ORF">GCM10007964_37740</name>
</gene>
<reference evidence="1" key="1">
    <citation type="journal article" date="2014" name="Int. J. Syst. Evol. Microbiol.">
        <title>Complete genome sequence of Corynebacterium casei LMG S-19264T (=DSM 44701T), isolated from a smear-ripened cheese.</title>
        <authorList>
            <consortium name="US DOE Joint Genome Institute (JGI-PGF)"/>
            <person name="Walter F."/>
            <person name="Albersmeier A."/>
            <person name="Kalinowski J."/>
            <person name="Ruckert C."/>
        </authorList>
    </citation>
    <scope>NUCLEOTIDE SEQUENCE</scope>
    <source>
        <strain evidence="1">JCM 13064</strain>
    </source>
</reference>
<comment type="caution">
    <text evidence="1">The sequence shown here is derived from an EMBL/GenBank/DDBJ whole genome shotgun (WGS) entry which is preliminary data.</text>
</comment>
<dbReference type="Proteomes" id="UP000645217">
    <property type="component" value="Unassembled WGS sequence"/>
</dbReference>
<proteinExistence type="predicted"/>
<protein>
    <submittedName>
        <fullName evidence="1">Uncharacterized protein</fullName>
    </submittedName>
</protein>
<name>A0A917R663_9ACTN</name>
<evidence type="ECO:0000313" key="2">
    <source>
        <dbReference type="Proteomes" id="UP000645217"/>
    </source>
</evidence>